<dbReference type="AlphaFoldDB" id="A0A1M6JFR0"/>
<evidence type="ECO:0000313" key="2">
    <source>
        <dbReference type="Proteomes" id="UP000184172"/>
    </source>
</evidence>
<dbReference type="RefSeq" id="WP_073219192.1">
    <property type="nucleotide sequence ID" value="NZ_FNNS01000017.1"/>
</dbReference>
<gene>
    <name evidence="1" type="ORF">SAMN04487908_11739</name>
</gene>
<dbReference type="EMBL" id="FQYV01000017">
    <property type="protein sequence ID" value="SHJ45484.1"/>
    <property type="molecule type" value="Genomic_DNA"/>
</dbReference>
<sequence length="59" mass="6459">MNTIVSYVIGAALFIAALFLPHNTDATVSTIPIKMEERLGAMSINNSSTQSFEQDEKLE</sequence>
<reference evidence="2" key="1">
    <citation type="submission" date="2016-11" db="EMBL/GenBank/DDBJ databases">
        <authorList>
            <person name="Varghese N."/>
            <person name="Submissions S."/>
        </authorList>
    </citation>
    <scope>NUCLEOTIDE SEQUENCE [LARGE SCALE GENOMIC DNA]</scope>
    <source>
        <strain evidence="2">DSM 26349</strain>
    </source>
</reference>
<accession>A0A1M6JFR0</accession>
<dbReference type="Proteomes" id="UP000184172">
    <property type="component" value="Unassembled WGS sequence"/>
</dbReference>
<evidence type="ECO:0000313" key="1">
    <source>
        <dbReference type="EMBL" id="SHJ45484.1"/>
    </source>
</evidence>
<organism evidence="1 2">
    <name type="scientific">Aequorivita viscosa</name>
    <dbReference type="NCBI Taxonomy" id="797419"/>
    <lineage>
        <taxon>Bacteria</taxon>
        <taxon>Pseudomonadati</taxon>
        <taxon>Bacteroidota</taxon>
        <taxon>Flavobacteriia</taxon>
        <taxon>Flavobacteriales</taxon>
        <taxon>Flavobacteriaceae</taxon>
        <taxon>Aequorivita</taxon>
    </lineage>
</organism>
<name>A0A1M6JFR0_9FLAO</name>
<protein>
    <submittedName>
        <fullName evidence="1">Uncharacterized protein</fullName>
    </submittedName>
</protein>
<dbReference type="STRING" id="797419.SAMN05216556_11739"/>
<keyword evidence="2" id="KW-1185">Reference proteome</keyword>
<proteinExistence type="predicted"/>